<dbReference type="OrthoDB" id="337270at2759"/>
<keyword evidence="4 6" id="KW-0804">Transcription</keyword>
<dbReference type="Pfam" id="PF09748">
    <property type="entry name" value="Med10"/>
    <property type="match status" value="1"/>
</dbReference>
<evidence type="ECO:0000256" key="4">
    <source>
        <dbReference type="ARBA" id="ARBA00023163"/>
    </source>
</evidence>
<keyword evidence="8" id="KW-1185">Reference proteome</keyword>
<dbReference type="InterPro" id="IPR019145">
    <property type="entry name" value="Mediator_Med10"/>
</dbReference>
<gene>
    <name evidence="6" type="primary">MED10</name>
    <name evidence="7" type="ORF">P154DRAFT_310527</name>
</gene>
<dbReference type="EMBL" id="ML977624">
    <property type="protein sequence ID" value="KAF1996509.1"/>
    <property type="molecule type" value="Genomic_DNA"/>
</dbReference>
<keyword evidence="6" id="KW-0010">Activator</keyword>
<reference evidence="7" key="1">
    <citation type="journal article" date="2020" name="Stud. Mycol.">
        <title>101 Dothideomycetes genomes: a test case for predicting lifestyles and emergence of pathogens.</title>
        <authorList>
            <person name="Haridas S."/>
            <person name="Albert R."/>
            <person name="Binder M."/>
            <person name="Bloem J."/>
            <person name="Labutti K."/>
            <person name="Salamov A."/>
            <person name="Andreopoulos B."/>
            <person name="Baker S."/>
            <person name="Barry K."/>
            <person name="Bills G."/>
            <person name="Bluhm B."/>
            <person name="Cannon C."/>
            <person name="Castanera R."/>
            <person name="Culley D."/>
            <person name="Daum C."/>
            <person name="Ezra D."/>
            <person name="Gonzalez J."/>
            <person name="Henrissat B."/>
            <person name="Kuo A."/>
            <person name="Liang C."/>
            <person name="Lipzen A."/>
            <person name="Lutzoni F."/>
            <person name="Magnuson J."/>
            <person name="Mondo S."/>
            <person name="Nolan M."/>
            <person name="Ohm R."/>
            <person name="Pangilinan J."/>
            <person name="Park H.-J."/>
            <person name="Ramirez L."/>
            <person name="Alfaro M."/>
            <person name="Sun H."/>
            <person name="Tritt A."/>
            <person name="Yoshinaga Y."/>
            <person name="Zwiers L.-H."/>
            <person name="Turgeon B."/>
            <person name="Goodwin S."/>
            <person name="Spatafora J."/>
            <person name="Crous P."/>
            <person name="Grigoriev I."/>
        </authorList>
    </citation>
    <scope>NUCLEOTIDE SEQUENCE</scope>
    <source>
        <strain evidence="7">CBS 123094</strain>
    </source>
</reference>
<evidence type="ECO:0000256" key="1">
    <source>
        <dbReference type="ARBA" id="ARBA00004123"/>
    </source>
</evidence>
<comment type="similarity">
    <text evidence="2 6">Belongs to the Mediator complex subunit 10 family.</text>
</comment>
<evidence type="ECO:0000256" key="5">
    <source>
        <dbReference type="ARBA" id="ARBA00023242"/>
    </source>
</evidence>
<accession>A0A6A5W6V7</accession>
<comment type="function">
    <text evidence="6">Component of the Mediator complex, a coactivator involved in the regulated transcription of nearly all RNA polymerase II-dependent genes. Mediator functions as a bridge to convey information from gene-specific regulatory proteins to the basal RNA polymerase II transcription machinery. Mediator is recruited to promoters by direct interactions with regulatory proteins and serves as a scaffold for the assembly of a functional preinitiation complex with RNA polymerase II and the general transcription factors.</text>
</comment>
<comment type="subunit">
    <text evidence="6">Component of the Mediator complex.</text>
</comment>
<keyword evidence="3 6" id="KW-0805">Transcription regulation</keyword>
<proteinExistence type="inferred from homology"/>
<name>A0A6A5W6V7_9PLEO</name>
<evidence type="ECO:0000256" key="6">
    <source>
        <dbReference type="RuleBase" id="RU364146"/>
    </source>
</evidence>
<dbReference type="AlphaFoldDB" id="A0A6A5W6V7"/>
<comment type="subcellular location">
    <subcellularLocation>
        <location evidence="1 6">Nucleus</location>
    </subcellularLocation>
</comment>
<evidence type="ECO:0000256" key="2">
    <source>
        <dbReference type="ARBA" id="ARBA00005389"/>
    </source>
</evidence>
<evidence type="ECO:0000313" key="8">
    <source>
        <dbReference type="Proteomes" id="UP000799779"/>
    </source>
</evidence>
<dbReference type="Proteomes" id="UP000799779">
    <property type="component" value="Unassembled WGS sequence"/>
</dbReference>
<organism evidence="7 8">
    <name type="scientific">Amniculicola lignicola CBS 123094</name>
    <dbReference type="NCBI Taxonomy" id="1392246"/>
    <lineage>
        <taxon>Eukaryota</taxon>
        <taxon>Fungi</taxon>
        <taxon>Dikarya</taxon>
        <taxon>Ascomycota</taxon>
        <taxon>Pezizomycotina</taxon>
        <taxon>Dothideomycetes</taxon>
        <taxon>Pleosporomycetidae</taxon>
        <taxon>Pleosporales</taxon>
        <taxon>Amniculicolaceae</taxon>
        <taxon>Amniculicola</taxon>
    </lineage>
</organism>
<dbReference type="GO" id="GO:0006357">
    <property type="term" value="P:regulation of transcription by RNA polymerase II"/>
    <property type="evidence" value="ECO:0007669"/>
    <property type="project" value="InterPro"/>
</dbReference>
<evidence type="ECO:0000256" key="3">
    <source>
        <dbReference type="ARBA" id="ARBA00023015"/>
    </source>
</evidence>
<protein>
    <recommendedName>
        <fullName evidence="6">Mediator of RNA polymerase II transcription subunit 10</fullName>
    </recommendedName>
    <alternativeName>
        <fullName evidence="6">Mediator complex subunit 10</fullName>
    </alternativeName>
</protein>
<keyword evidence="5 6" id="KW-0539">Nucleus</keyword>
<sequence length="140" mass="15916">MAPIESPMVKEAERQLKDVVQNMYNLIVQAVDNHGNPTQEATKREFHALVSSMISLTQRAPDVVVNIPPEVTTYVERSRNPDIFTREFVETCQRMNQMLKGRSEAYLLLRDTLARDIMSAIPELKGEVEAVLQNAPKDTF</sequence>
<dbReference type="GO" id="GO:0016592">
    <property type="term" value="C:mediator complex"/>
    <property type="evidence" value="ECO:0007669"/>
    <property type="project" value="InterPro"/>
</dbReference>
<evidence type="ECO:0000313" key="7">
    <source>
        <dbReference type="EMBL" id="KAF1996509.1"/>
    </source>
</evidence>
<dbReference type="GO" id="GO:0003712">
    <property type="term" value="F:transcription coregulator activity"/>
    <property type="evidence" value="ECO:0007669"/>
    <property type="project" value="InterPro"/>
</dbReference>